<keyword evidence="2" id="KW-1185">Reference proteome</keyword>
<organism evidence="1 2">
    <name type="scientific">Tritonibacter horizontis</name>
    <dbReference type="NCBI Taxonomy" id="1768241"/>
    <lineage>
        <taxon>Bacteria</taxon>
        <taxon>Pseudomonadati</taxon>
        <taxon>Pseudomonadota</taxon>
        <taxon>Alphaproteobacteria</taxon>
        <taxon>Rhodobacterales</taxon>
        <taxon>Paracoccaceae</taxon>
        <taxon>Tritonibacter</taxon>
    </lineage>
</organism>
<dbReference type="OrthoDB" id="7866332at2"/>
<comment type="caution">
    <text evidence="1">The sequence shown here is derived from an EMBL/GenBank/DDBJ whole genome shotgun (WGS) entry which is preliminary data.</text>
</comment>
<accession>A0A132BUS6</accession>
<evidence type="ECO:0000313" key="1">
    <source>
        <dbReference type="EMBL" id="KUP91812.1"/>
    </source>
</evidence>
<name>A0A132BUS6_9RHOB</name>
<dbReference type="AlphaFoldDB" id="A0A132BUS6"/>
<proteinExistence type="predicted"/>
<dbReference type="EMBL" id="LPUY01000087">
    <property type="protein sequence ID" value="KUP91812.1"/>
    <property type="molecule type" value="Genomic_DNA"/>
</dbReference>
<gene>
    <name evidence="1" type="ORF">TRIHO_33430</name>
</gene>
<dbReference type="Proteomes" id="UP000068382">
    <property type="component" value="Unassembled WGS sequence"/>
</dbReference>
<dbReference type="RefSeq" id="WP_068246222.1">
    <property type="nucleotide sequence ID" value="NZ_LPUY01000087.1"/>
</dbReference>
<reference evidence="1 2" key="1">
    <citation type="submission" date="2015-12" db="EMBL/GenBank/DDBJ databases">
        <title>Genome sequence of the marine Rhodobacteraceae strain O3.65, Candidatus Tritonibacter horizontis.</title>
        <authorList>
            <person name="Poehlein A."/>
            <person name="Giebel H.A."/>
            <person name="Voget S."/>
            <person name="Brinkhoff T."/>
        </authorList>
    </citation>
    <scope>NUCLEOTIDE SEQUENCE [LARGE SCALE GENOMIC DNA]</scope>
    <source>
        <strain evidence="1 2">O3.65</strain>
    </source>
</reference>
<sequence length="124" mass="12974">MTTKHHYRLAFCVPIEEAEACNRAANALGRAGENFTVRLSATGTDPATHLGGSTVETDLFLATVAAAPGLPEGMEWPTALKSEDWQAVADHLTVVDGIATSTAPGAQFDAMLVTAGLRRIPADP</sequence>
<evidence type="ECO:0000313" key="2">
    <source>
        <dbReference type="Proteomes" id="UP000068382"/>
    </source>
</evidence>
<protein>
    <submittedName>
        <fullName evidence="1">Uncharacterized protein</fullName>
    </submittedName>
</protein>